<evidence type="ECO:0000313" key="3">
    <source>
        <dbReference type="Proteomes" id="UP000032303"/>
    </source>
</evidence>
<protein>
    <submittedName>
        <fullName evidence="2">Uncharacterized protein</fullName>
    </submittedName>
</protein>
<keyword evidence="1" id="KW-0472">Membrane</keyword>
<keyword evidence="1" id="KW-0812">Transmembrane</keyword>
<evidence type="ECO:0000313" key="2">
    <source>
        <dbReference type="EMBL" id="AJR05443.1"/>
    </source>
</evidence>
<feature type="transmembrane region" description="Helical" evidence="1">
    <location>
        <begin position="109"/>
        <end position="129"/>
    </location>
</feature>
<evidence type="ECO:0000256" key="1">
    <source>
        <dbReference type="SAM" id="Phobius"/>
    </source>
</evidence>
<dbReference type="Proteomes" id="UP000032303">
    <property type="component" value="Chromosome 1"/>
</dbReference>
<sequence>MWYTKPTITLPPTRLPKITGIKLPTKPSSVTESATSTVPESLSSMASGMKYILAILCSKPAATNAEIGNTIATALSITLRPANAIQTAMHTSTLHNKPRKKAVQNGNSHFAAAILAYMAAMAPSFMVVWPERNTRTANPTAPTKLAAHTTPQFINNSDVVILLSAQAIAKRLLPVNSSAPATMTSNSPREKVTPPSTCCMANPSSASDFTKVKYKPPRPIKAPANMPSITMESSGSLAFTTPMLSTFSAICLGENASNPKISAIRLFPFPIIHTHNLDQFA</sequence>
<dbReference type="AlphaFoldDB" id="A0A0C5WEB9"/>
<dbReference type="HOGENOM" id="CLU_989912_0_0_6"/>
<dbReference type="KEGG" id="pgb:H744_1c0418"/>
<proteinExistence type="predicted"/>
<keyword evidence="1" id="KW-1133">Transmembrane helix</keyword>
<reference evidence="2 3" key="1">
    <citation type="submission" date="2013-05" db="EMBL/GenBank/DDBJ databases">
        <title>Complete genome sequence of the lipase-producing bacterium Photobacterium gaetbulicola Gung47.</title>
        <authorList>
            <person name="Kim Y.-O."/>
        </authorList>
    </citation>
    <scope>NUCLEOTIDE SEQUENCE [LARGE SCALE GENOMIC DNA]</scope>
    <source>
        <strain evidence="2 3">Gung47</strain>
    </source>
</reference>
<accession>A0A0C5WEB9</accession>
<name>A0A0C5WEB9_9GAMM</name>
<keyword evidence="3" id="KW-1185">Reference proteome</keyword>
<dbReference type="EMBL" id="CP005973">
    <property type="protein sequence ID" value="AJR05443.1"/>
    <property type="molecule type" value="Genomic_DNA"/>
</dbReference>
<dbReference type="STRING" id="658445.H744_1c0418"/>
<organism evidence="2 3">
    <name type="scientific">Photobacterium gaetbulicola Gung47</name>
    <dbReference type="NCBI Taxonomy" id="658445"/>
    <lineage>
        <taxon>Bacteria</taxon>
        <taxon>Pseudomonadati</taxon>
        <taxon>Pseudomonadota</taxon>
        <taxon>Gammaproteobacteria</taxon>
        <taxon>Vibrionales</taxon>
        <taxon>Vibrionaceae</taxon>
        <taxon>Photobacterium</taxon>
    </lineage>
</organism>
<gene>
    <name evidence="2" type="ORF">H744_1c0418</name>
</gene>